<dbReference type="AlphaFoldDB" id="D8U6A3"/>
<feature type="compositionally biased region" description="Low complexity" evidence="1">
    <location>
        <begin position="346"/>
        <end position="357"/>
    </location>
</feature>
<dbReference type="InParanoid" id="D8U6A3"/>
<feature type="region of interest" description="Disordered" evidence="1">
    <location>
        <begin position="343"/>
        <end position="447"/>
    </location>
</feature>
<gene>
    <name evidence="2" type="ORF">VOLCADRAFT_94980</name>
</gene>
<evidence type="ECO:0000313" key="2">
    <source>
        <dbReference type="EMBL" id="EFJ44678.1"/>
    </source>
</evidence>
<organism evidence="3">
    <name type="scientific">Volvox carteri f. nagariensis</name>
    <dbReference type="NCBI Taxonomy" id="3068"/>
    <lineage>
        <taxon>Eukaryota</taxon>
        <taxon>Viridiplantae</taxon>
        <taxon>Chlorophyta</taxon>
        <taxon>core chlorophytes</taxon>
        <taxon>Chlorophyceae</taxon>
        <taxon>CS clade</taxon>
        <taxon>Chlamydomonadales</taxon>
        <taxon>Volvocaceae</taxon>
        <taxon>Volvox</taxon>
    </lineage>
</organism>
<feature type="compositionally biased region" description="Low complexity" evidence="1">
    <location>
        <begin position="368"/>
        <end position="378"/>
    </location>
</feature>
<keyword evidence="3" id="KW-1185">Reference proteome</keyword>
<name>D8U6A3_VOLCA</name>
<dbReference type="RefSeq" id="XP_002954254.1">
    <property type="nucleotide sequence ID" value="XM_002954208.1"/>
</dbReference>
<evidence type="ECO:0000313" key="3">
    <source>
        <dbReference type="Proteomes" id="UP000001058"/>
    </source>
</evidence>
<reference evidence="2 3" key="1">
    <citation type="journal article" date="2010" name="Science">
        <title>Genomic analysis of organismal complexity in the multicellular green alga Volvox carteri.</title>
        <authorList>
            <person name="Prochnik S.E."/>
            <person name="Umen J."/>
            <person name="Nedelcu A.M."/>
            <person name="Hallmann A."/>
            <person name="Miller S.M."/>
            <person name="Nishii I."/>
            <person name="Ferris P."/>
            <person name="Kuo A."/>
            <person name="Mitros T."/>
            <person name="Fritz-Laylin L.K."/>
            <person name="Hellsten U."/>
            <person name="Chapman J."/>
            <person name="Simakov O."/>
            <person name="Rensing S.A."/>
            <person name="Terry A."/>
            <person name="Pangilinan J."/>
            <person name="Kapitonov V."/>
            <person name="Jurka J."/>
            <person name="Salamov A."/>
            <person name="Shapiro H."/>
            <person name="Schmutz J."/>
            <person name="Grimwood J."/>
            <person name="Lindquist E."/>
            <person name="Lucas S."/>
            <person name="Grigoriev I.V."/>
            <person name="Schmitt R."/>
            <person name="Kirk D."/>
            <person name="Rokhsar D.S."/>
        </authorList>
    </citation>
    <scope>NUCLEOTIDE SEQUENCE [LARGE SCALE GENOMIC DNA]</scope>
    <source>
        <strain evidence="3">f. Nagariensis / Eve</strain>
    </source>
</reference>
<dbReference type="Proteomes" id="UP000001058">
    <property type="component" value="Unassembled WGS sequence"/>
</dbReference>
<proteinExistence type="predicted"/>
<accession>D8U6A3</accession>
<dbReference type="KEGG" id="vcn:VOLCADRAFT_94980"/>
<protein>
    <submittedName>
        <fullName evidence="2">Uncharacterized protein</fullName>
    </submittedName>
</protein>
<feature type="compositionally biased region" description="Low complexity" evidence="1">
    <location>
        <begin position="399"/>
        <end position="417"/>
    </location>
</feature>
<dbReference type="EMBL" id="GL378362">
    <property type="protein sequence ID" value="EFJ44678.1"/>
    <property type="molecule type" value="Genomic_DNA"/>
</dbReference>
<evidence type="ECO:0000256" key="1">
    <source>
        <dbReference type="SAM" id="MobiDB-lite"/>
    </source>
</evidence>
<dbReference type="GeneID" id="9624032"/>
<sequence length="576" mass="61272">MQRLFCLRRLAKGRQSSPDVPPPKAQLAAESKEAASAEASFLRELHEVRRMAAKMEMAMKDIAAGCPEACGTSDKRGYKAVGASVEALARRAAALRTQYERSNKRAASLFDGLASLQSMLDALQLFGGGGSGNDGRPAPSTITALEANLPLEPALDTLRRDISTRLEALSTCLCELEDVLDSWETPQGESTGKGAAGDSLGCRPPINGYTAFNQRVIQDARFGRIPVAHWLAWPLGAKAVALQLPVMGWWWYHAVHQPRLSAGPLQRLPEPQTESQPVAARSDIVRLRLRLDLLTGSSPGFRRWRVSVESSKPPVNSKHSKGAKLVLVPLHLQLLRERLRHQASRPAAQLQQKALPLQPVPSARPTDSGSSAGSTATSRPPAAKPQVAASPPVPSLESMRAAAAAQARMQQQQQQQAEHQPEQKQGPAFGRVSTSAQSGSNGTPGGFGFGLNLPNAGAALSAPDKAAASAAPAEASAAAGSWSKSSTINVDTKPAGAGGPRFEFGSLGFGTTSGSSQAQSSSSFTAAPAATFGSVYNYACYHKRCYDCIYWCHWAGCICDSSWYLPFWCVCEQCCS</sequence>